<dbReference type="OrthoDB" id="117970at2157"/>
<dbReference type="CDD" id="cd17325">
    <property type="entry name" value="MFS_MdtG_SLC18_like"/>
    <property type="match status" value="1"/>
</dbReference>
<comment type="caution">
    <text evidence="7">The sequence shown here is derived from an EMBL/GenBank/DDBJ whole genome shotgun (WGS) entry which is preliminary data.</text>
</comment>
<feature type="transmembrane region" description="Helical" evidence="5">
    <location>
        <begin position="151"/>
        <end position="172"/>
    </location>
</feature>
<dbReference type="PATRIC" id="fig|1008153.3.peg.333"/>
<evidence type="ECO:0000313" key="8">
    <source>
        <dbReference type="Proteomes" id="UP000075321"/>
    </source>
</evidence>
<dbReference type="InterPro" id="IPR011701">
    <property type="entry name" value="MFS"/>
</dbReference>
<feature type="transmembrane region" description="Helical" evidence="5">
    <location>
        <begin position="83"/>
        <end position="102"/>
    </location>
</feature>
<dbReference type="GO" id="GO:0016020">
    <property type="term" value="C:membrane"/>
    <property type="evidence" value="ECO:0007669"/>
    <property type="project" value="UniProtKB-SubCell"/>
</dbReference>
<feature type="transmembrane region" description="Helical" evidence="5">
    <location>
        <begin position="184"/>
        <end position="202"/>
    </location>
</feature>
<feature type="transmembrane region" description="Helical" evidence="5">
    <location>
        <begin position="108"/>
        <end position="130"/>
    </location>
</feature>
<organism evidence="7 8">
    <name type="scientific">Halalkalicoccus paucihalophilus</name>
    <dbReference type="NCBI Taxonomy" id="1008153"/>
    <lineage>
        <taxon>Archaea</taxon>
        <taxon>Methanobacteriati</taxon>
        <taxon>Methanobacteriota</taxon>
        <taxon>Stenosarchaea group</taxon>
        <taxon>Halobacteria</taxon>
        <taxon>Halobacteriales</taxon>
        <taxon>Halococcaceae</taxon>
        <taxon>Halalkalicoccus</taxon>
    </lineage>
</organism>
<feature type="transmembrane region" description="Helical" evidence="5">
    <location>
        <begin position="319"/>
        <end position="341"/>
    </location>
</feature>
<feature type="domain" description="Major facilitator superfamily (MFS) profile" evidence="6">
    <location>
        <begin position="9"/>
        <end position="405"/>
    </location>
</feature>
<proteinExistence type="predicted"/>
<feature type="transmembrane region" description="Helical" evidence="5">
    <location>
        <begin position="52"/>
        <end position="71"/>
    </location>
</feature>
<evidence type="ECO:0000313" key="7">
    <source>
        <dbReference type="EMBL" id="KYH27662.1"/>
    </source>
</evidence>
<feature type="transmembrane region" description="Helical" evidence="5">
    <location>
        <begin position="294"/>
        <end position="313"/>
    </location>
</feature>
<evidence type="ECO:0000256" key="1">
    <source>
        <dbReference type="ARBA" id="ARBA00004141"/>
    </source>
</evidence>
<dbReference type="InterPro" id="IPR005829">
    <property type="entry name" value="Sugar_transporter_CS"/>
</dbReference>
<dbReference type="EMBL" id="LTAZ01000001">
    <property type="protein sequence ID" value="KYH27662.1"/>
    <property type="molecule type" value="Genomic_DNA"/>
</dbReference>
<evidence type="ECO:0000256" key="3">
    <source>
        <dbReference type="ARBA" id="ARBA00022989"/>
    </source>
</evidence>
<keyword evidence="3 5" id="KW-1133">Transmembrane helix</keyword>
<dbReference type="Gene3D" id="1.20.1250.20">
    <property type="entry name" value="MFS general substrate transporter like domains"/>
    <property type="match status" value="2"/>
</dbReference>
<feature type="transmembrane region" description="Helical" evidence="5">
    <location>
        <begin position="353"/>
        <end position="373"/>
    </location>
</feature>
<dbReference type="Proteomes" id="UP000075321">
    <property type="component" value="Unassembled WGS sequence"/>
</dbReference>
<dbReference type="InterPro" id="IPR036259">
    <property type="entry name" value="MFS_trans_sf"/>
</dbReference>
<comment type="subcellular location">
    <subcellularLocation>
        <location evidence="1">Membrane</location>
        <topology evidence="1">Multi-pass membrane protein</topology>
    </subcellularLocation>
</comment>
<feature type="transmembrane region" description="Helical" evidence="5">
    <location>
        <begin position="379"/>
        <end position="398"/>
    </location>
</feature>
<keyword evidence="4 5" id="KW-0472">Membrane</keyword>
<sequence>MALFETDRRILALAMARMADGVGNSFLIIVLPLYIASGIVEGRTFGLTESMLIGIVLSLVGFVSSLSQPVTGRVSDRTGRRKLYILIGLGGLTTANLLYLLAGSYLSLIALRALQGMSIAFIIPASVALVNELAGAGTRGGNMGVYNTFRLVGFGAGPVAAGVLVNAGPYSILGFGLSGFEATFYVAAGAAALSFALVSALVHDPAELERAGEDLSIDVLDGDGGLDPIFTLGVASLFMAIGIALFATLQPEINARLDQGSTWFGVQFAAFIISQVFLQVPIGRASDRWGRKPFILVGLVLLAPSTLAQGIVLDSWLMLVVRLTQGVAGAMVFAPALALAGDLATGGDSGSKLSVLTMAFGLGVALGPLSAGFLVGLGFVVPFAVGATLALVGFGLVYTQVEETVESGIHSTGSDPAPQD</sequence>
<gene>
    <name evidence="7" type="primary">mdtG_1</name>
    <name evidence="7" type="ORF">HAPAU_03300</name>
</gene>
<feature type="transmembrane region" description="Helical" evidence="5">
    <location>
        <begin position="229"/>
        <end position="249"/>
    </location>
</feature>
<dbReference type="InterPro" id="IPR020846">
    <property type="entry name" value="MFS_dom"/>
</dbReference>
<dbReference type="PANTHER" id="PTHR23518">
    <property type="entry name" value="C-METHYLTRANSFERASE"/>
    <property type="match status" value="1"/>
</dbReference>
<evidence type="ECO:0000256" key="5">
    <source>
        <dbReference type="SAM" id="Phobius"/>
    </source>
</evidence>
<name>A0A151AJ91_9EURY</name>
<reference evidence="7 8" key="1">
    <citation type="submission" date="2016-02" db="EMBL/GenBank/DDBJ databases">
        <title>Genome sequence of Halalkalicoccus paucihalophilus DSM 24557.</title>
        <authorList>
            <person name="Poehlein A."/>
            <person name="Daniel R."/>
        </authorList>
    </citation>
    <scope>NUCLEOTIDE SEQUENCE [LARGE SCALE GENOMIC DNA]</scope>
    <source>
        <strain evidence="7 8">DSM 24557</strain>
    </source>
</reference>
<evidence type="ECO:0000256" key="4">
    <source>
        <dbReference type="ARBA" id="ARBA00023136"/>
    </source>
</evidence>
<dbReference type="SUPFAM" id="SSF103473">
    <property type="entry name" value="MFS general substrate transporter"/>
    <property type="match status" value="2"/>
</dbReference>
<keyword evidence="8" id="KW-1185">Reference proteome</keyword>
<dbReference type="Pfam" id="PF07690">
    <property type="entry name" value="MFS_1"/>
    <property type="match status" value="2"/>
</dbReference>
<accession>A0A151AJ91</accession>
<keyword evidence="2 5" id="KW-0812">Transmembrane</keyword>
<protein>
    <submittedName>
        <fullName evidence="7">Multidrug resistance protein MdtG</fullName>
    </submittedName>
</protein>
<evidence type="ECO:0000256" key="2">
    <source>
        <dbReference type="ARBA" id="ARBA00022692"/>
    </source>
</evidence>
<dbReference type="PANTHER" id="PTHR23518:SF2">
    <property type="entry name" value="MAJOR FACILITATOR SUPERFAMILY TRANSPORTER"/>
    <property type="match status" value="1"/>
</dbReference>
<feature type="transmembrane region" description="Helical" evidence="5">
    <location>
        <begin position="21"/>
        <end position="40"/>
    </location>
</feature>
<dbReference type="PROSITE" id="PS00216">
    <property type="entry name" value="SUGAR_TRANSPORT_1"/>
    <property type="match status" value="1"/>
</dbReference>
<dbReference type="PROSITE" id="PS50850">
    <property type="entry name" value="MFS"/>
    <property type="match status" value="1"/>
</dbReference>
<evidence type="ECO:0000259" key="6">
    <source>
        <dbReference type="PROSITE" id="PS50850"/>
    </source>
</evidence>
<dbReference type="GO" id="GO:0022857">
    <property type="term" value="F:transmembrane transporter activity"/>
    <property type="evidence" value="ECO:0007669"/>
    <property type="project" value="InterPro"/>
</dbReference>
<feature type="transmembrane region" description="Helical" evidence="5">
    <location>
        <begin position="261"/>
        <end position="282"/>
    </location>
</feature>
<dbReference type="AlphaFoldDB" id="A0A151AJ91"/>